<dbReference type="InterPro" id="IPR036271">
    <property type="entry name" value="Tet_transcr_reg_TetR-rel_C_sf"/>
</dbReference>
<organism evidence="1 2">
    <name type="scientific">Aeromicrobium wangtongii</name>
    <dbReference type="NCBI Taxonomy" id="2969247"/>
    <lineage>
        <taxon>Bacteria</taxon>
        <taxon>Bacillati</taxon>
        <taxon>Actinomycetota</taxon>
        <taxon>Actinomycetes</taxon>
        <taxon>Propionibacteriales</taxon>
        <taxon>Nocardioidaceae</taxon>
        <taxon>Aeromicrobium</taxon>
    </lineage>
</organism>
<accession>A0ABY5M9R9</accession>
<gene>
    <name evidence="1" type="ORF">NQV15_02440</name>
</gene>
<reference evidence="1 2" key="1">
    <citation type="submission" date="2022-08" db="EMBL/GenBank/DDBJ databases">
        <title>novel species in genus Aeromicrobium.</title>
        <authorList>
            <person name="Ye L."/>
        </authorList>
    </citation>
    <scope>NUCLEOTIDE SEQUENCE [LARGE SCALE GENOMIC DNA]</scope>
    <source>
        <strain evidence="2">zg-Y1379</strain>
    </source>
</reference>
<proteinExistence type="predicted"/>
<sequence>MESAWDQLLELIDHLAADPTTPVDHDTEQTFARLGAEAIRDRHIDTELRADDIARWLCGLVAGYRTVRATHPEVDPDTDLADLRRIITRWLHPARPR</sequence>
<evidence type="ECO:0000313" key="1">
    <source>
        <dbReference type="EMBL" id="UUP14192.1"/>
    </source>
</evidence>
<keyword evidence="2" id="KW-1185">Reference proteome</keyword>
<dbReference type="Proteomes" id="UP001316184">
    <property type="component" value="Chromosome"/>
</dbReference>
<dbReference type="RefSeq" id="WP_232398018.1">
    <property type="nucleotide sequence ID" value="NZ_CP102173.1"/>
</dbReference>
<dbReference type="SUPFAM" id="SSF48498">
    <property type="entry name" value="Tetracyclin repressor-like, C-terminal domain"/>
    <property type="match status" value="1"/>
</dbReference>
<evidence type="ECO:0000313" key="2">
    <source>
        <dbReference type="Proteomes" id="UP001316184"/>
    </source>
</evidence>
<protein>
    <recommendedName>
        <fullName evidence="3">Tetracyclin repressor-like C-terminal domain-containing protein</fullName>
    </recommendedName>
</protein>
<dbReference type="EMBL" id="CP102173">
    <property type="protein sequence ID" value="UUP14192.1"/>
    <property type="molecule type" value="Genomic_DNA"/>
</dbReference>
<name>A0ABY5M9R9_9ACTN</name>
<evidence type="ECO:0008006" key="3">
    <source>
        <dbReference type="Google" id="ProtNLM"/>
    </source>
</evidence>